<gene>
    <name evidence="1" type="ORF">NDU88_000054</name>
</gene>
<reference evidence="1" key="1">
    <citation type="journal article" date="2022" name="bioRxiv">
        <title>Sequencing and chromosome-scale assembly of the giantPleurodeles waltlgenome.</title>
        <authorList>
            <person name="Brown T."/>
            <person name="Elewa A."/>
            <person name="Iarovenko S."/>
            <person name="Subramanian E."/>
            <person name="Araus A.J."/>
            <person name="Petzold A."/>
            <person name="Susuki M."/>
            <person name="Suzuki K.-i.T."/>
            <person name="Hayashi T."/>
            <person name="Toyoda A."/>
            <person name="Oliveira C."/>
            <person name="Osipova E."/>
            <person name="Leigh N.D."/>
            <person name="Simon A."/>
            <person name="Yun M.H."/>
        </authorList>
    </citation>
    <scope>NUCLEOTIDE SEQUENCE</scope>
    <source>
        <strain evidence="1">20211129_DDA</strain>
        <tissue evidence="1">Liver</tissue>
    </source>
</reference>
<evidence type="ECO:0000313" key="1">
    <source>
        <dbReference type="EMBL" id="KAJ1190732.1"/>
    </source>
</evidence>
<accession>A0AAV7UNW8</accession>
<evidence type="ECO:0008006" key="3">
    <source>
        <dbReference type="Google" id="ProtNLM"/>
    </source>
</evidence>
<sequence length="272" mass="29891">MFRFVWLLSPLVAKVFEPLAPLNGWCGGPHLYGTFISSQPRAAVTTGSLHCHGRHFGSRQPQRCWSVFRVNSAPRWDAVVPTRAAYSPIASLQFLRPSVVIMAGFKLRAWIVARGRRSTPHSLMFRFVLLLSPLVAKVSEPLASFNGWCGGPHLHGTFVSSQPRAALAAGSLLCRGHHFGSRQPQSCRGEFSGQTLPQGGALRSLLVLAIYSPIASLQFLRPLVVIMAGFKLRAWVVVRGRRTTPHSVMFCFVLLLSPLVAKMSEPLLPFNG</sequence>
<protein>
    <recommendedName>
        <fullName evidence="3">Secreted protein</fullName>
    </recommendedName>
</protein>
<feature type="non-terminal residue" evidence="1">
    <location>
        <position position="272"/>
    </location>
</feature>
<dbReference type="Proteomes" id="UP001066276">
    <property type="component" value="Chromosome 2_2"/>
</dbReference>
<dbReference type="EMBL" id="JANPWB010000004">
    <property type="protein sequence ID" value="KAJ1190732.1"/>
    <property type="molecule type" value="Genomic_DNA"/>
</dbReference>
<comment type="caution">
    <text evidence="1">The sequence shown here is derived from an EMBL/GenBank/DDBJ whole genome shotgun (WGS) entry which is preliminary data.</text>
</comment>
<organism evidence="1 2">
    <name type="scientific">Pleurodeles waltl</name>
    <name type="common">Iberian ribbed newt</name>
    <dbReference type="NCBI Taxonomy" id="8319"/>
    <lineage>
        <taxon>Eukaryota</taxon>
        <taxon>Metazoa</taxon>
        <taxon>Chordata</taxon>
        <taxon>Craniata</taxon>
        <taxon>Vertebrata</taxon>
        <taxon>Euteleostomi</taxon>
        <taxon>Amphibia</taxon>
        <taxon>Batrachia</taxon>
        <taxon>Caudata</taxon>
        <taxon>Salamandroidea</taxon>
        <taxon>Salamandridae</taxon>
        <taxon>Pleurodelinae</taxon>
        <taxon>Pleurodeles</taxon>
    </lineage>
</organism>
<keyword evidence="2" id="KW-1185">Reference proteome</keyword>
<name>A0AAV7UNW8_PLEWA</name>
<proteinExistence type="predicted"/>
<evidence type="ECO:0000313" key="2">
    <source>
        <dbReference type="Proteomes" id="UP001066276"/>
    </source>
</evidence>
<dbReference type="AlphaFoldDB" id="A0AAV7UNW8"/>